<dbReference type="InterPro" id="IPR027925">
    <property type="entry name" value="MCM_N"/>
</dbReference>
<keyword evidence="5" id="KW-0378">Hydrolase</keyword>
<protein>
    <recommendedName>
        <fullName evidence="2">DNA helicase</fullName>
        <ecNumber evidence="2">3.6.4.12</ecNumber>
    </recommendedName>
</protein>
<sequence>MTTFDGEKIYYTNQKFTTDEEFNHESTITDAGKRILKFLKEFHFQDKFIYRDQLKENVANNEYILRVEINDIENSDKELYSFILDRPQDIQETFEDKIKELYSQEKMINKSDCPDFQLQLISQQNPDLLRNLTAQQIGKLVTIKCIISASKSIKVKAKKILIRCRECQDEQHINLGYGPKPVNLPRYCLGKAQQKGAQTDAQCPTDPYVIIPEECQFIDQQTLRIQELSEAIPTGEVPRNFMVYCDRYLVNKLIPGQRVIITGVYQVPPKGSATIKSNAMDAELLLPYIHVFGVQTNKVNIKQGLSEALRQEFKSLSRNKDVYKIITNSIAPAIYGHEDIKLAIACLLFGGTSKTLPDSMKLRGDINVLLIGDPSTAKSQLLKFVERAADISVYTSGKGSSAAGLTATITYQHNTSQFTLEAGALVLASGGVCCIDEFDKMRSEDRVAMHEAMEQQTISIAKAGITTRLNAKCSILAAANPIFGRYQENKSIQEQIELQTTILSRFDNIFIIRDVRSIENDQRLANHIISLHTGQFADQEGMQIEQDGNNTLDLMKLKQYIKYAKSTVKPLLTEQAAQMIQNLYVDDRQKSQQPHHSKSGGKSHIPITVRQLEAIIRISESLAKMQLLEHVKEEHVKEAHRLFQTSTMMAVSLGSKEFGLDLSNDLKQLVGKIEESILRRISIGSKIPANRLIQELSDRFNNQRAVEFAIHNLIQTEQLQQVEMKRMLIRKK</sequence>
<dbReference type="InterPro" id="IPR041562">
    <property type="entry name" value="MCM_lid"/>
</dbReference>
<dbReference type="InterPro" id="IPR031327">
    <property type="entry name" value="MCM"/>
</dbReference>
<reference evidence="10" key="1">
    <citation type="submission" date="2021-01" db="EMBL/GenBank/DDBJ databases">
        <authorList>
            <consortium name="Genoscope - CEA"/>
            <person name="William W."/>
        </authorList>
    </citation>
    <scope>NUCLEOTIDE SEQUENCE</scope>
</reference>
<evidence type="ECO:0000256" key="1">
    <source>
        <dbReference type="ARBA" id="ARBA00004123"/>
    </source>
</evidence>
<evidence type="ECO:0000256" key="6">
    <source>
        <dbReference type="ARBA" id="ARBA00022840"/>
    </source>
</evidence>
<dbReference type="InterPro" id="IPR001208">
    <property type="entry name" value="MCM_dom"/>
</dbReference>
<keyword evidence="11" id="KW-1185">Reference proteome</keyword>
<keyword evidence="4" id="KW-0547">Nucleotide-binding</keyword>
<dbReference type="Pfam" id="PF21933">
    <property type="entry name" value="MCM5_C"/>
    <property type="match status" value="1"/>
</dbReference>
<dbReference type="Pfam" id="PF00493">
    <property type="entry name" value="MCM"/>
    <property type="match status" value="1"/>
</dbReference>
<evidence type="ECO:0000256" key="8">
    <source>
        <dbReference type="ARBA" id="ARBA00023242"/>
    </source>
</evidence>
<dbReference type="Pfam" id="PF17855">
    <property type="entry name" value="MCM_lid"/>
    <property type="match status" value="1"/>
</dbReference>
<dbReference type="InterPro" id="IPR018525">
    <property type="entry name" value="MCM_CS"/>
</dbReference>
<dbReference type="OMA" id="IKELYCQ"/>
<accession>A0A8S1N7E6</accession>
<dbReference type="Pfam" id="PF14551">
    <property type="entry name" value="MCM_N"/>
    <property type="match status" value="1"/>
</dbReference>
<gene>
    <name evidence="10" type="ORF">PPRIM_AZ9-3.1.T0750135</name>
</gene>
<dbReference type="InterPro" id="IPR033762">
    <property type="entry name" value="MCM_OB"/>
</dbReference>
<keyword evidence="6" id="KW-0067">ATP-binding</keyword>
<dbReference type="PANTHER" id="PTHR11630:SF42">
    <property type="entry name" value="DNA REPLICATION LICENSING FACTOR MCM5"/>
    <property type="match status" value="1"/>
</dbReference>
<dbReference type="GO" id="GO:0005524">
    <property type="term" value="F:ATP binding"/>
    <property type="evidence" value="ECO:0007669"/>
    <property type="project" value="UniProtKB-KW"/>
</dbReference>
<evidence type="ECO:0000313" key="10">
    <source>
        <dbReference type="EMBL" id="CAD8085916.1"/>
    </source>
</evidence>
<evidence type="ECO:0000313" key="11">
    <source>
        <dbReference type="Proteomes" id="UP000688137"/>
    </source>
</evidence>
<evidence type="ECO:0000259" key="9">
    <source>
        <dbReference type="PROSITE" id="PS50051"/>
    </source>
</evidence>
<evidence type="ECO:0000256" key="5">
    <source>
        <dbReference type="ARBA" id="ARBA00022801"/>
    </source>
</evidence>
<dbReference type="GO" id="GO:0016787">
    <property type="term" value="F:hydrolase activity"/>
    <property type="evidence" value="ECO:0007669"/>
    <property type="project" value="UniProtKB-KW"/>
</dbReference>
<evidence type="ECO:0000256" key="3">
    <source>
        <dbReference type="ARBA" id="ARBA00022705"/>
    </source>
</evidence>
<dbReference type="InterPro" id="IPR054125">
    <property type="entry name" value="MCM5_C"/>
</dbReference>
<dbReference type="PROSITE" id="PS50051">
    <property type="entry name" value="MCM_2"/>
    <property type="match status" value="1"/>
</dbReference>
<name>A0A8S1N7E6_PARPR</name>
<dbReference type="EMBL" id="CAJJDM010000078">
    <property type="protein sequence ID" value="CAD8085916.1"/>
    <property type="molecule type" value="Genomic_DNA"/>
</dbReference>
<dbReference type="PANTHER" id="PTHR11630">
    <property type="entry name" value="DNA REPLICATION LICENSING FACTOR MCM FAMILY MEMBER"/>
    <property type="match status" value="1"/>
</dbReference>
<dbReference type="SMART" id="SM00350">
    <property type="entry name" value="MCM"/>
    <property type="match status" value="1"/>
</dbReference>
<dbReference type="GO" id="GO:0042555">
    <property type="term" value="C:MCM complex"/>
    <property type="evidence" value="ECO:0007669"/>
    <property type="project" value="TreeGrafter"/>
</dbReference>
<dbReference type="EC" id="3.6.4.12" evidence="2"/>
<comment type="caution">
    <text evidence="10">The sequence shown here is derived from an EMBL/GenBank/DDBJ whole genome shotgun (WGS) entry which is preliminary data.</text>
</comment>
<evidence type="ECO:0000256" key="2">
    <source>
        <dbReference type="ARBA" id="ARBA00012551"/>
    </source>
</evidence>
<feature type="domain" description="MCM C-terminal AAA(+) ATPase" evidence="9">
    <location>
        <begin position="322"/>
        <end position="528"/>
    </location>
</feature>
<proteinExistence type="predicted"/>
<evidence type="ECO:0000256" key="7">
    <source>
        <dbReference type="ARBA" id="ARBA00023125"/>
    </source>
</evidence>
<keyword evidence="8" id="KW-0539">Nucleus</keyword>
<dbReference type="PROSITE" id="PS00847">
    <property type="entry name" value="MCM_1"/>
    <property type="match status" value="1"/>
</dbReference>
<dbReference type="GO" id="GO:0003697">
    <property type="term" value="F:single-stranded DNA binding"/>
    <property type="evidence" value="ECO:0007669"/>
    <property type="project" value="TreeGrafter"/>
</dbReference>
<dbReference type="GO" id="GO:0006270">
    <property type="term" value="P:DNA replication initiation"/>
    <property type="evidence" value="ECO:0007669"/>
    <property type="project" value="TreeGrafter"/>
</dbReference>
<dbReference type="GO" id="GO:0000727">
    <property type="term" value="P:double-strand break repair via break-induced replication"/>
    <property type="evidence" value="ECO:0007669"/>
    <property type="project" value="TreeGrafter"/>
</dbReference>
<evidence type="ECO:0000256" key="4">
    <source>
        <dbReference type="ARBA" id="ARBA00022741"/>
    </source>
</evidence>
<dbReference type="FunFam" id="3.40.50.300:FF:000826">
    <property type="entry name" value="Replicative DNA helicase Mcm"/>
    <property type="match status" value="1"/>
</dbReference>
<dbReference type="GO" id="GO:0005634">
    <property type="term" value="C:nucleus"/>
    <property type="evidence" value="ECO:0007669"/>
    <property type="project" value="UniProtKB-SubCell"/>
</dbReference>
<comment type="subcellular location">
    <subcellularLocation>
        <location evidence="1">Nucleus</location>
    </subcellularLocation>
</comment>
<dbReference type="Pfam" id="PF17207">
    <property type="entry name" value="MCM_OB"/>
    <property type="match status" value="1"/>
</dbReference>
<keyword evidence="3" id="KW-0235">DNA replication</keyword>
<organism evidence="10 11">
    <name type="scientific">Paramecium primaurelia</name>
    <dbReference type="NCBI Taxonomy" id="5886"/>
    <lineage>
        <taxon>Eukaryota</taxon>
        <taxon>Sar</taxon>
        <taxon>Alveolata</taxon>
        <taxon>Ciliophora</taxon>
        <taxon>Intramacronucleata</taxon>
        <taxon>Oligohymenophorea</taxon>
        <taxon>Peniculida</taxon>
        <taxon>Parameciidae</taxon>
        <taxon>Paramecium</taxon>
    </lineage>
</organism>
<dbReference type="GO" id="GO:0043138">
    <property type="term" value="F:3'-5' DNA helicase activity"/>
    <property type="evidence" value="ECO:0007669"/>
    <property type="project" value="TreeGrafter"/>
</dbReference>
<dbReference type="Proteomes" id="UP000688137">
    <property type="component" value="Unassembled WGS sequence"/>
</dbReference>
<dbReference type="GO" id="GO:0017116">
    <property type="term" value="F:single-stranded DNA helicase activity"/>
    <property type="evidence" value="ECO:0007669"/>
    <property type="project" value="TreeGrafter"/>
</dbReference>
<dbReference type="AlphaFoldDB" id="A0A8S1N7E6"/>
<keyword evidence="7" id="KW-0238">DNA-binding</keyword>